<organism evidence="4 5">
    <name type="scientific">Rhypophila decipiens</name>
    <dbReference type="NCBI Taxonomy" id="261697"/>
    <lineage>
        <taxon>Eukaryota</taxon>
        <taxon>Fungi</taxon>
        <taxon>Dikarya</taxon>
        <taxon>Ascomycota</taxon>
        <taxon>Pezizomycotina</taxon>
        <taxon>Sordariomycetes</taxon>
        <taxon>Sordariomycetidae</taxon>
        <taxon>Sordariales</taxon>
        <taxon>Naviculisporaceae</taxon>
        <taxon>Rhypophila</taxon>
    </lineage>
</organism>
<protein>
    <recommendedName>
        <fullName evidence="3">TNT domain-containing protein</fullName>
    </recommendedName>
</protein>
<dbReference type="EMBL" id="MU858081">
    <property type="protein sequence ID" value="KAK4215338.1"/>
    <property type="molecule type" value="Genomic_DNA"/>
</dbReference>
<feature type="chain" id="PRO_5043003282" description="TNT domain-containing protein" evidence="2">
    <location>
        <begin position="18"/>
        <end position="264"/>
    </location>
</feature>
<reference evidence="4" key="2">
    <citation type="submission" date="2023-05" db="EMBL/GenBank/DDBJ databases">
        <authorList>
            <consortium name="Lawrence Berkeley National Laboratory"/>
            <person name="Steindorff A."/>
            <person name="Hensen N."/>
            <person name="Bonometti L."/>
            <person name="Westerberg I."/>
            <person name="Brannstrom I.O."/>
            <person name="Guillou S."/>
            <person name="Cros-Aarteil S."/>
            <person name="Calhoun S."/>
            <person name="Haridas S."/>
            <person name="Kuo A."/>
            <person name="Mondo S."/>
            <person name="Pangilinan J."/>
            <person name="Riley R."/>
            <person name="Labutti K."/>
            <person name="Andreopoulos B."/>
            <person name="Lipzen A."/>
            <person name="Chen C."/>
            <person name="Yanf M."/>
            <person name="Daum C."/>
            <person name="Ng V."/>
            <person name="Clum A."/>
            <person name="Ohm R."/>
            <person name="Martin F."/>
            <person name="Silar P."/>
            <person name="Natvig D."/>
            <person name="Lalanne C."/>
            <person name="Gautier V."/>
            <person name="Ament-Velasquez S.L."/>
            <person name="Kruys A."/>
            <person name="Hutchinson M.I."/>
            <person name="Powell A.J."/>
            <person name="Barry K."/>
            <person name="Miller A.N."/>
            <person name="Grigoriev I.V."/>
            <person name="Debuchy R."/>
            <person name="Gladieux P."/>
            <person name="Thoren M.H."/>
            <person name="Johannesson H."/>
        </authorList>
    </citation>
    <scope>NUCLEOTIDE SEQUENCE</scope>
    <source>
        <strain evidence="4">PSN293</strain>
    </source>
</reference>
<evidence type="ECO:0000259" key="3">
    <source>
        <dbReference type="Pfam" id="PF14021"/>
    </source>
</evidence>
<dbReference type="PANTHER" id="PTHR42059:SF1">
    <property type="entry name" value="TNT DOMAIN-CONTAINING PROTEIN"/>
    <property type="match status" value="1"/>
</dbReference>
<evidence type="ECO:0000313" key="5">
    <source>
        <dbReference type="Proteomes" id="UP001301769"/>
    </source>
</evidence>
<dbReference type="InterPro" id="IPR053024">
    <property type="entry name" value="Fungal_surface_NADase"/>
</dbReference>
<dbReference type="Proteomes" id="UP001301769">
    <property type="component" value="Unassembled WGS sequence"/>
</dbReference>
<feature type="region of interest" description="Disordered" evidence="1">
    <location>
        <begin position="22"/>
        <end position="53"/>
    </location>
</feature>
<evidence type="ECO:0000256" key="2">
    <source>
        <dbReference type="SAM" id="SignalP"/>
    </source>
</evidence>
<dbReference type="AlphaFoldDB" id="A0AAN6YB58"/>
<proteinExistence type="predicted"/>
<comment type="caution">
    <text evidence="4">The sequence shown here is derived from an EMBL/GenBank/DDBJ whole genome shotgun (WGS) entry which is preliminary data.</text>
</comment>
<sequence length="264" mass="29264">MKAQHLIPLLLSWTTLALPTSNPKIQASEKRTHPSSSSSSPNDHDPPAPIPSCQIPHNYNDTKSYCVPPVKFNATLLDSYLCGDSRLGPVKLPSIIPLVSTVSFYHRFGPSHLCPAEFLNKYWNSNATKPGRWFFPEHDGFALDIAGNPITGKYSLEVGTLVDRFGDPTGRFVSPAATPYIERALPPNNLDTPQDNPQVPYNYHLYSVAIAFDVEAGPIAPWFEQPGQGVQYHLPENKRVQDLVDSGYLVEIDRLELDKPTGED</sequence>
<evidence type="ECO:0000313" key="4">
    <source>
        <dbReference type="EMBL" id="KAK4215338.1"/>
    </source>
</evidence>
<feature type="signal peptide" evidence="2">
    <location>
        <begin position="1"/>
        <end position="17"/>
    </location>
</feature>
<keyword evidence="2" id="KW-0732">Signal</keyword>
<gene>
    <name evidence="4" type="ORF">QBC37DRAFT_372127</name>
</gene>
<dbReference type="GO" id="GO:0050135">
    <property type="term" value="F:NADP+ nucleosidase activity"/>
    <property type="evidence" value="ECO:0007669"/>
    <property type="project" value="InterPro"/>
</dbReference>
<accession>A0AAN6YB58</accession>
<dbReference type="Pfam" id="PF14021">
    <property type="entry name" value="TNT"/>
    <property type="match status" value="1"/>
</dbReference>
<reference evidence="4" key="1">
    <citation type="journal article" date="2023" name="Mol. Phylogenet. Evol.">
        <title>Genome-scale phylogeny and comparative genomics of the fungal order Sordariales.</title>
        <authorList>
            <person name="Hensen N."/>
            <person name="Bonometti L."/>
            <person name="Westerberg I."/>
            <person name="Brannstrom I.O."/>
            <person name="Guillou S."/>
            <person name="Cros-Aarteil S."/>
            <person name="Calhoun S."/>
            <person name="Haridas S."/>
            <person name="Kuo A."/>
            <person name="Mondo S."/>
            <person name="Pangilinan J."/>
            <person name="Riley R."/>
            <person name="LaButti K."/>
            <person name="Andreopoulos B."/>
            <person name="Lipzen A."/>
            <person name="Chen C."/>
            <person name="Yan M."/>
            <person name="Daum C."/>
            <person name="Ng V."/>
            <person name="Clum A."/>
            <person name="Steindorff A."/>
            <person name="Ohm R.A."/>
            <person name="Martin F."/>
            <person name="Silar P."/>
            <person name="Natvig D.O."/>
            <person name="Lalanne C."/>
            <person name="Gautier V."/>
            <person name="Ament-Velasquez S.L."/>
            <person name="Kruys A."/>
            <person name="Hutchinson M.I."/>
            <person name="Powell A.J."/>
            <person name="Barry K."/>
            <person name="Miller A.N."/>
            <person name="Grigoriev I.V."/>
            <person name="Debuchy R."/>
            <person name="Gladieux P."/>
            <person name="Hiltunen Thoren M."/>
            <person name="Johannesson H."/>
        </authorList>
    </citation>
    <scope>NUCLEOTIDE SEQUENCE</scope>
    <source>
        <strain evidence="4">PSN293</strain>
    </source>
</reference>
<dbReference type="InterPro" id="IPR025331">
    <property type="entry name" value="TNT"/>
</dbReference>
<keyword evidence="5" id="KW-1185">Reference proteome</keyword>
<dbReference type="PANTHER" id="PTHR42059">
    <property type="entry name" value="TNT DOMAIN-CONTAINING PROTEIN"/>
    <property type="match status" value="1"/>
</dbReference>
<evidence type="ECO:0000256" key="1">
    <source>
        <dbReference type="SAM" id="MobiDB-lite"/>
    </source>
</evidence>
<name>A0AAN6YB58_9PEZI</name>
<feature type="domain" description="TNT" evidence="3">
    <location>
        <begin position="156"/>
        <end position="252"/>
    </location>
</feature>